<keyword evidence="3 12" id="KW-0813">Transport</keyword>
<feature type="transmembrane region" description="Helical" evidence="12">
    <location>
        <begin position="74"/>
        <end position="95"/>
    </location>
</feature>
<keyword evidence="7" id="KW-0809">Transit peptide</keyword>
<keyword evidence="11 12" id="KW-0472">Membrane</keyword>
<dbReference type="PANTHER" id="PTHR28021:SF1">
    <property type="entry name" value="PRESEQUENCE TRANSLOCATED-ASSOCIATED MOTOR SUBUNIT PAM17, MITOCHONDRIAL"/>
    <property type="match status" value="1"/>
</dbReference>
<dbReference type="Proteomes" id="UP000054248">
    <property type="component" value="Unassembled WGS sequence"/>
</dbReference>
<sequence length="205" mass="22929">MATLLRPPTAQATAVLRHRLASTPSVLLVSQKRWASTEAPSDLKQPPAAGAQGPAKLPWAQYFKIRKSKRNWEVATTIPSSILGFAGGITYFGSLEGTGMIFGVDPMFVYTAASIGCMGLGWLFGPFIGGSFWRLSHRKSLAMIEERDLEFYRHIVKNRVDPSRQSPVNPVPDYYAGEKVGSLKQYRQWLRDQARFRRKATLPEE</sequence>
<evidence type="ECO:0000256" key="12">
    <source>
        <dbReference type="RuleBase" id="RU367146"/>
    </source>
</evidence>
<dbReference type="STRING" id="1051891.A0A0C3QCF0"/>
<dbReference type="EMBL" id="KN822995">
    <property type="protein sequence ID" value="KIO28365.1"/>
    <property type="molecule type" value="Genomic_DNA"/>
</dbReference>
<evidence type="ECO:0000256" key="5">
    <source>
        <dbReference type="ARBA" id="ARBA00022792"/>
    </source>
</evidence>
<evidence type="ECO:0000256" key="10">
    <source>
        <dbReference type="ARBA" id="ARBA00023128"/>
    </source>
</evidence>
<proteinExistence type="inferred from homology"/>
<evidence type="ECO:0000256" key="8">
    <source>
        <dbReference type="ARBA" id="ARBA00022989"/>
    </source>
</evidence>
<evidence type="ECO:0000256" key="4">
    <source>
        <dbReference type="ARBA" id="ARBA00022692"/>
    </source>
</evidence>
<keyword evidence="10 12" id="KW-0496">Mitochondrion</keyword>
<keyword evidence="5 12" id="KW-0999">Mitochondrion inner membrane</keyword>
<keyword evidence="9 12" id="KW-0811">Translocation</keyword>
<evidence type="ECO:0000256" key="6">
    <source>
        <dbReference type="ARBA" id="ARBA00022927"/>
    </source>
</evidence>
<keyword evidence="6 12" id="KW-0653">Protein transport</keyword>
<evidence type="ECO:0000256" key="3">
    <source>
        <dbReference type="ARBA" id="ARBA00022448"/>
    </source>
</evidence>
<evidence type="ECO:0000313" key="13">
    <source>
        <dbReference type="EMBL" id="KIO28365.1"/>
    </source>
</evidence>
<keyword evidence="14" id="KW-1185">Reference proteome</keyword>
<evidence type="ECO:0000256" key="7">
    <source>
        <dbReference type="ARBA" id="ARBA00022946"/>
    </source>
</evidence>
<evidence type="ECO:0000256" key="9">
    <source>
        <dbReference type="ARBA" id="ARBA00023010"/>
    </source>
</evidence>
<comment type="function">
    <text evidence="12">Component of the PAM complex, a complex required for the translocation of transit peptide-containing proteins from the inner membrane into the mitochondrial matrix in an ATP-dependent manner.</text>
</comment>
<name>A0A0C3QCF0_9AGAM</name>
<dbReference type="Pfam" id="PF08566">
    <property type="entry name" value="Pam17"/>
    <property type="match status" value="1"/>
</dbReference>
<dbReference type="AlphaFoldDB" id="A0A0C3QCF0"/>
<dbReference type="GO" id="GO:0001405">
    <property type="term" value="C:PAM complex, Tim23 associated import motor"/>
    <property type="evidence" value="ECO:0007669"/>
    <property type="project" value="UniProtKB-UniRule"/>
</dbReference>
<protein>
    <recommendedName>
        <fullName evidence="12">Presequence translocated-associated motor subunit PAM17</fullName>
    </recommendedName>
</protein>
<comment type="subunit">
    <text evidence="12">Component of the PAM complex.</text>
</comment>
<keyword evidence="4 12" id="KW-0812">Transmembrane</keyword>
<dbReference type="PANTHER" id="PTHR28021">
    <property type="entry name" value="PRESEQUENCE TRANSLOCATED-ASSOCIATED MOTOR SUBUNIT PAM17, MITOCHONDRIAL"/>
    <property type="match status" value="1"/>
</dbReference>
<dbReference type="GO" id="GO:0030150">
    <property type="term" value="P:protein import into mitochondrial matrix"/>
    <property type="evidence" value="ECO:0007669"/>
    <property type="project" value="UniProtKB-UniRule"/>
</dbReference>
<reference evidence="14" key="2">
    <citation type="submission" date="2015-01" db="EMBL/GenBank/DDBJ databases">
        <title>Evolutionary Origins and Diversification of the Mycorrhizal Mutualists.</title>
        <authorList>
            <consortium name="DOE Joint Genome Institute"/>
            <consortium name="Mycorrhizal Genomics Consortium"/>
            <person name="Kohler A."/>
            <person name="Kuo A."/>
            <person name="Nagy L.G."/>
            <person name="Floudas D."/>
            <person name="Copeland A."/>
            <person name="Barry K.W."/>
            <person name="Cichocki N."/>
            <person name="Veneault-Fourrey C."/>
            <person name="LaButti K."/>
            <person name="Lindquist E.A."/>
            <person name="Lipzen A."/>
            <person name="Lundell T."/>
            <person name="Morin E."/>
            <person name="Murat C."/>
            <person name="Riley R."/>
            <person name="Ohm R."/>
            <person name="Sun H."/>
            <person name="Tunlid A."/>
            <person name="Henrissat B."/>
            <person name="Grigoriev I.V."/>
            <person name="Hibbett D.S."/>
            <person name="Martin F."/>
        </authorList>
    </citation>
    <scope>NUCLEOTIDE SEQUENCE [LARGE SCALE GENOMIC DNA]</scope>
    <source>
        <strain evidence="14">MUT 4182</strain>
    </source>
</reference>
<gene>
    <name evidence="13" type="ORF">M407DRAFT_71847</name>
</gene>
<evidence type="ECO:0000313" key="14">
    <source>
        <dbReference type="Proteomes" id="UP000054248"/>
    </source>
</evidence>
<feature type="transmembrane region" description="Helical" evidence="12">
    <location>
        <begin position="107"/>
        <end position="133"/>
    </location>
</feature>
<comment type="subcellular location">
    <subcellularLocation>
        <location evidence="1 12">Mitochondrion inner membrane</location>
        <topology evidence="1 12">Multi-pass membrane protein</topology>
    </subcellularLocation>
</comment>
<reference evidence="13 14" key="1">
    <citation type="submission" date="2014-04" db="EMBL/GenBank/DDBJ databases">
        <authorList>
            <consortium name="DOE Joint Genome Institute"/>
            <person name="Kuo A."/>
            <person name="Girlanda M."/>
            <person name="Perotto S."/>
            <person name="Kohler A."/>
            <person name="Nagy L.G."/>
            <person name="Floudas D."/>
            <person name="Copeland A."/>
            <person name="Barry K.W."/>
            <person name="Cichocki N."/>
            <person name="Veneault-Fourrey C."/>
            <person name="LaButti K."/>
            <person name="Lindquist E.A."/>
            <person name="Lipzen A."/>
            <person name="Lundell T."/>
            <person name="Morin E."/>
            <person name="Murat C."/>
            <person name="Sun H."/>
            <person name="Tunlid A."/>
            <person name="Henrissat B."/>
            <person name="Grigoriev I.V."/>
            <person name="Hibbett D.S."/>
            <person name="Martin F."/>
            <person name="Nordberg H.P."/>
            <person name="Cantor M.N."/>
            <person name="Hua S.X."/>
        </authorList>
    </citation>
    <scope>NUCLEOTIDE SEQUENCE [LARGE SCALE GENOMIC DNA]</scope>
    <source>
        <strain evidence="13 14">MUT 4182</strain>
    </source>
</reference>
<evidence type="ECO:0000256" key="2">
    <source>
        <dbReference type="ARBA" id="ARBA00006837"/>
    </source>
</evidence>
<keyword evidence="8 12" id="KW-1133">Transmembrane helix</keyword>
<evidence type="ECO:0000256" key="11">
    <source>
        <dbReference type="ARBA" id="ARBA00023136"/>
    </source>
</evidence>
<dbReference type="InterPro" id="IPR013875">
    <property type="entry name" value="Pam17"/>
</dbReference>
<accession>A0A0C3QCF0</accession>
<evidence type="ECO:0000256" key="1">
    <source>
        <dbReference type="ARBA" id="ARBA00004448"/>
    </source>
</evidence>
<comment type="similarity">
    <text evidence="2 12">Belongs to the PAM17 family.</text>
</comment>
<organism evidence="13 14">
    <name type="scientific">Tulasnella calospora MUT 4182</name>
    <dbReference type="NCBI Taxonomy" id="1051891"/>
    <lineage>
        <taxon>Eukaryota</taxon>
        <taxon>Fungi</taxon>
        <taxon>Dikarya</taxon>
        <taxon>Basidiomycota</taxon>
        <taxon>Agaricomycotina</taxon>
        <taxon>Agaricomycetes</taxon>
        <taxon>Cantharellales</taxon>
        <taxon>Tulasnellaceae</taxon>
        <taxon>Tulasnella</taxon>
    </lineage>
</organism>
<dbReference type="HOGENOM" id="CLU_068297_2_0_1"/>
<dbReference type="OrthoDB" id="5970083at2759"/>